<dbReference type="Gene3D" id="3.40.50.1460">
    <property type="match status" value="1"/>
</dbReference>
<dbReference type="AlphaFoldDB" id="A0A9P0E6J2"/>
<comment type="similarity">
    <text evidence="1">Belongs to the peptidase C13 family.</text>
</comment>
<evidence type="ECO:0000313" key="2">
    <source>
        <dbReference type="EMBL" id="CAH1393172.1"/>
    </source>
</evidence>
<dbReference type="PANTHER" id="PTHR12000:SF42">
    <property type="entry name" value="LEGUMAIN"/>
    <property type="match status" value="1"/>
</dbReference>
<dbReference type="PRINTS" id="PR00776">
    <property type="entry name" value="HEMOGLOBNASE"/>
</dbReference>
<gene>
    <name evidence="2" type="ORF">NEZAVI_LOCUS3882</name>
</gene>
<reference evidence="2" key="1">
    <citation type="submission" date="2022-01" db="EMBL/GenBank/DDBJ databases">
        <authorList>
            <person name="King R."/>
        </authorList>
    </citation>
    <scope>NUCLEOTIDE SEQUENCE</scope>
</reference>
<dbReference type="PANTHER" id="PTHR12000">
    <property type="entry name" value="HEMOGLOBINASE FAMILY MEMBER"/>
    <property type="match status" value="1"/>
</dbReference>
<sequence length="101" mass="11133">MDISDANVTITYDLNDTPAVPAVKEEGLSILCFVAALSHAVSEEVLFGPNTWAVLVAGSNGWDNYRHQADFCHAYHSLIRKGVPQENIITLMYDEIAQNPE</sequence>
<dbReference type="Pfam" id="PF01650">
    <property type="entry name" value="Peptidase_C13"/>
    <property type="match status" value="1"/>
</dbReference>
<dbReference type="GO" id="GO:0004197">
    <property type="term" value="F:cysteine-type endopeptidase activity"/>
    <property type="evidence" value="ECO:0007669"/>
    <property type="project" value="TreeGrafter"/>
</dbReference>
<protein>
    <submittedName>
        <fullName evidence="2">Uncharacterized protein</fullName>
    </submittedName>
</protein>
<dbReference type="GO" id="GO:0005773">
    <property type="term" value="C:vacuole"/>
    <property type="evidence" value="ECO:0007669"/>
    <property type="project" value="GOC"/>
</dbReference>
<dbReference type="EMBL" id="OV725078">
    <property type="protein sequence ID" value="CAH1393172.1"/>
    <property type="molecule type" value="Genomic_DNA"/>
</dbReference>
<organism evidence="2 3">
    <name type="scientific">Nezara viridula</name>
    <name type="common">Southern green stink bug</name>
    <name type="synonym">Cimex viridulus</name>
    <dbReference type="NCBI Taxonomy" id="85310"/>
    <lineage>
        <taxon>Eukaryota</taxon>
        <taxon>Metazoa</taxon>
        <taxon>Ecdysozoa</taxon>
        <taxon>Arthropoda</taxon>
        <taxon>Hexapoda</taxon>
        <taxon>Insecta</taxon>
        <taxon>Pterygota</taxon>
        <taxon>Neoptera</taxon>
        <taxon>Paraneoptera</taxon>
        <taxon>Hemiptera</taxon>
        <taxon>Heteroptera</taxon>
        <taxon>Panheteroptera</taxon>
        <taxon>Pentatomomorpha</taxon>
        <taxon>Pentatomoidea</taxon>
        <taxon>Pentatomidae</taxon>
        <taxon>Pentatominae</taxon>
        <taxon>Nezara</taxon>
    </lineage>
</organism>
<evidence type="ECO:0000313" key="3">
    <source>
        <dbReference type="Proteomes" id="UP001152798"/>
    </source>
</evidence>
<dbReference type="OrthoDB" id="192611at2759"/>
<dbReference type="Proteomes" id="UP001152798">
    <property type="component" value="Chromosome 2"/>
</dbReference>
<dbReference type="InterPro" id="IPR001096">
    <property type="entry name" value="Peptidase_C13"/>
</dbReference>
<accession>A0A9P0E6J2</accession>
<proteinExistence type="inferred from homology"/>
<dbReference type="GO" id="GO:0051603">
    <property type="term" value="P:proteolysis involved in protein catabolic process"/>
    <property type="evidence" value="ECO:0007669"/>
    <property type="project" value="TreeGrafter"/>
</dbReference>
<dbReference type="GO" id="GO:0006624">
    <property type="term" value="P:vacuolar protein processing"/>
    <property type="evidence" value="ECO:0007669"/>
    <property type="project" value="TreeGrafter"/>
</dbReference>
<evidence type="ECO:0000256" key="1">
    <source>
        <dbReference type="ARBA" id="ARBA00009941"/>
    </source>
</evidence>
<name>A0A9P0E6J2_NEZVI</name>
<keyword evidence="3" id="KW-1185">Reference proteome</keyword>